<dbReference type="InterPro" id="IPR008921">
    <property type="entry name" value="DNA_pol3_clamp-load_cplx_C"/>
</dbReference>
<dbReference type="PANTHER" id="PTHR11669:SF1">
    <property type="entry name" value="REPLICATION FACTOR C SUBUNIT 3"/>
    <property type="match status" value="1"/>
</dbReference>
<reference evidence="2" key="1">
    <citation type="journal article" date="2020" name="Nature">
        <title>Giant virus diversity and host interactions through global metagenomics.</title>
        <authorList>
            <person name="Schulz F."/>
            <person name="Roux S."/>
            <person name="Paez-Espino D."/>
            <person name="Jungbluth S."/>
            <person name="Walsh D.A."/>
            <person name="Denef V.J."/>
            <person name="McMahon K.D."/>
            <person name="Konstantinidis K.T."/>
            <person name="Eloe-Fadrosh E.A."/>
            <person name="Kyrpides N.C."/>
            <person name="Woyke T."/>
        </authorList>
    </citation>
    <scope>NUCLEOTIDE SEQUENCE</scope>
    <source>
        <strain evidence="2">GVMAG-S-1035085-51</strain>
    </source>
</reference>
<keyword evidence="1" id="KW-0235">DNA replication</keyword>
<accession>A0A6C0LYR3</accession>
<dbReference type="GO" id="GO:0006281">
    <property type="term" value="P:DNA repair"/>
    <property type="evidence" value="ECO:0007669"/>
    <property type="project" value="TreeGrafter"/>
</dbReference>
<dbReference type="GO" id="GO:0005663">
    <property type="term" value="C:DNA replication factor C complex"/>
    <property type="evidence" value="ECO:0007669"/>
    <property type="project" value="TreeGrafter"/>
</dbReference>
<dbReference type="PANTHER" id="PTHR11669">
    <property type="entry name" value="REPLICATION FACTOR C / DNA POLYMERASE III GAMMA-TAU SUBUNIT"/>
    <property type="match status" value="1"/>
</dbReference>
<dbReference type="InterPro" id="IPR027417">
    <property type="entry name" value="P-loop_NTPase"/>
</dbReference>
<dbReference type="SUPFAM" id="SSF52540">
    <property type="entry name" value="P-loop containing nucleoside triphosphate hydrolases"/>
    <property type="match status" value="1"/>
</dbReference>
<dbReference type="Pfam" id="PF22534">
    <property type="entry name" value="RFC_C"/>
    <property type="match status" value="1"/>
</dbReference>
<dbReference type="Gene3D" id="1.20.272.10">
    <property type="match status" value="1"/>
</dbReference>
<dbReference type="SUPFAM" id="SSF48019">
    <property type="entry name" value="post-AAA+ oligomerization domain-like"/>
    <property type="match status" value="1"/>
</dbReference>
<protein>
    <submittedName>
        <fullName evidence="2">Uncharacterized protein</fullName>
    </submittedName>
</protein>
<name>A0A6C0LYR3_9ZZZZ</name>
<dbReference type="GO" id="GO:0003677">
    <property type="term" value="F:DNA binding"/>
    <property type="evidence" value="ECO:0007669"/>
    <property type="project" value="InterPro"/>
</dbReference>
<dbReference type="GO" id="GO:0003689">
    <property type="term" value="F:DNA clamp loader activity"/>
    <property type="evidence" value="ECO:0007669"/>
    <property type="project" value="TreeGrafter"/>
</dbReference>
<dbReference type="GO" id="GO:0006261">
    <property type="term" value="P:DNA-templated DNA replication"/>
    <property type="evidence" value="ECO:0007669"/>
    <property type="project" value="TreeGrafter"/>
</dbReference>
<dbReference type="AlphaFoldDB" id="A0A6C0LYR3"/>
<organism evidence="2">
    <name type="scientific">viral metagenome</name>
    <dbReference type="NCBI Taxonomy" id="1070528"/>
    <lineage>
        <taxon>unclassified sequences</taxon>
        <taxon>metagenomes</taxon>
        <taxon>organismal metagenomes</taxon>
    </lineage>
</organism>
<evidence type="ECO:0000313" key="2">
    <source>
        <dbReference type="EMBL" id="QHU35807.1"/>
    </source>
</evidence>
<dbReference type="Pfam" id="PF13177">
    <property type="entry name" value="DNA_pol3_delta2"/>
    <property type="match status" value="1"/>
</dbReference>
<proteinExistence type="predicted"/>
<sequence>MSSKIKHKVIYRGDVILEYCIMGIFLIDKYAVKDKYDLRFTHHNAIYERLFGPRFQKNDVNYSHLPNLLVHGAPGSGKKTLISIVLRELYGPDALNTRREVYSISGYGNTNIDVEIEQSNYHLIIEPNNSGFDKYLIQEIVTEYAKRQSQFRSSCAPFKVVIINNVDNLSYYAQTSLRCTMERYQSNCKFILCSYQISKIIEPLRSRCLDIRIPKPTRADILDTLWWIAHNEGYTIPYNIYIKIVSECNRDIKAAIWMLEMYRCKIRDFSLTWKSTLDKIINIMHTIYTKKNGIVLSNITECRTVINNILITNITGSEIMVQLMNRIIQQYPEYPKSYVTKIVEKFSEFENRLSKGKRSIIHIEGLLIALFNLAIQTPYK</sequence>
<dbReference type="Gene3D" id="1.10.8.60">
    <property type="match status" value="1"/>
</dbReference>
<evidence type="ECO:0000256" key="1">
    <source>
        <dbReference type="ARBA" id="ARBA00022705"/>
    </source>
</evidence>
<dbReference type="Gene3D" id="3.40.50.300">
    <property type="entry name" value="P-loop containing nucleotide triphosphate hydrolases"/>
    <property type="match status" value="1"/>
</dbReference>
<dbReference type="GO" id="GO:0005634">
    <property type="term" value="C:nucleus"/>
    <property type="evidence" value="ECO:0007669"/>
    <property type="project" value="TreeGrafter"/>
</dbReference>
<dbReference type="EMBL" id="MN740612">
    <property type="protein sequence ID" value="QHU35807.1"/>
    <property type="molecule type" value="Genomic_DNA"/>
</dbReference>
<dbReference type="InterPro" id="IPR050238">
    <property type="entry name" value="DNA_Rep/Repair_Clamp_Loader"/>
</dbReference>